<protein>
    <submittedName>
        <fullName evidence="1">5971_t:CDS:1</fullName>
    </submittedName>
</protein>
<proteinExistence type="predicted"/>
<gene>
    <name evidence="1" type="ORF">RPERSI_LOCUS1432</name>
</gene>
<keyword evidence="2" id="KW-1185">Reference proteome</keyword>
<sequence length="169" mass="19904">MLSKNLLQKRQRTAVSEHLKQKICEYSQNNPNQKQIDIANYFNSQDPNLKLDRSTVSKILKNKSKWLMVTENQLNSTVFRYKQVKYPLLDQSMRIWVKQVTNSEMFLTELMIKEQAADFAKALNLEANSAPLSSLLEYREKLRELIENYMLDNVFNADETELFFRIASD</sequence>
<dbReference type="Proteomes" id="UP000789920">
    <property type="component" value="Unassembled WGS sequence"/>
</dbReference>
<comment type="caution">
    <text evidence="1">The sequence shown here is derived from an EMBL/GenBank/DDBJ whole genome shotgun (WGS) entry which is preliminary data.</text>
</comment>
<organism evidence="1 2">
    <name type="scientific">Racocetra persica</name>
    <dbReference type="NCBI Taxonomy" id="160502"/>
    <lineage>
        <taxon>Eukaryota</taxon>
        <taxon>Fungi</taxon>
        <taxon>Fungi incertae sedis</taxon>
        <taxon>Mucoromycota</taxon>
        <taxon>Glomeromycotina</taxon>
        <taxon>Glomeromycetes</taxon>
        <taxon>Diversisporales</taxon>
        <taxon>Gigasporaceae</taxon>
        <taxon>Racocetra</taxon>
    </lineage>
</organism>
<reference evidence="1" key="1">
    <citation type="submission" date="2021-06" db="EMBL/GenBank/DDBJ databases">
        <authorList>
            <person name="Kallberg Y."/>
            <person name="Tangrot J."/>
            <person name="Rosling A."/>
        </authorList>
    </citation>
    <scope>NUCLEOTIDE SEQUENCE</scope>
    <source>
        <strain evidence="1">MA461A</strain>
    </source>
</reference>
<evidence type="ECO:0000313" key="2">
    <source>
        <dbReference type="Proteomes" id="UP000789920"/>
    </source>
</evidence>
<evidence type="ECO:0000313" key="1">
    <source>
        <dbReference type="EMBL" id="CAG8492055.1"/>
    </source>
</evidence>
<dbReference type="EMBL" id="CAJVQC010001324">
    <property type="protein sequence ID" value="CAG8492055.1"/>
    <property type="molecule type" value="Genomic_DNA"/>
</dbReference>
<accession>A0ACA9KT53</accession>
<name>A0ACA9KT53_9GLOM</name>